<gene>
    <name evidence="3" type="ORF">HNQ40_003195</name>
</gene>
<protein>
    <submittedName>
        <fullName evidence="3">Putative FmdB family regulatory protein</fullName>
    </submittedName>
</protein>
<name>A0A7X0H8S9_9BACT</name>
<feature type="compositionally biased region" description="Basic and acidic residues" evidence="1">
    <location>
        <begin position="61"/>
        <end position="99"/>
    </location>
</feature>
<dbReference type="EMBL" id="JACHGY010000001">
    <property type="protein sequence ID" value="MBB6431389.1"/>
    <property type="molecule type" value="Genomic_DNA"/>
</dbReference>
<feature type="domain" description="Putative regulatory protein FmdB zinc ribbon" evidence="2">
    <location>
        <begin position="1"/>
        <end position="42"/>
    </location>
</feature>
<dbReference type="NCBIfam" id="TIGR02605">
    <property type="entry name" value="CxxC_CxxC_SSSS"/>
    <property type="match status" value="1"/>
</dbReference>
<evidence type="ECO:0000313" key="4">
    <source>
        <dbReference type="Proteomes" id="UP000541810"/>
    </source>
</evidence>
<organism evidence="3 4">
    <name type="scientific">Algisphaera agarilytica</name>
    <dbReference type="NCBI Taxonomy" id="1385975"/>
    <lineage>
        <taxon>Bacteria</taxon>
        <taxon>Pseudomonadati</taxon>
        <taxon>Planctomycetota</taxon>
        <taxon>Phycisphaerae</taxon>
        <taxon>Phycisphaerales</taxon>
        <taxon>Phycisphaeraceae</taxon>
        <taxon>Algisphaera</taxon>
    </lineage>
</organism>
<feature type="compositionally biased region" description="Low complexity" evidence="1">
    <location>
        <begin position="100"/>
        <end position="111"/>
    </location>
</feature>
<reference evidence="3 4" key="1">
    <citation type="submission" date="2020-08" db="EMBL/GenBank/DDBJ databases">
        <title>Genomic Encyclopedia of Type Strains, Phase IV (KMG-IV): sequencing the most valuable type-strain genomes for metagenomic binning, comparative biology and taxonomic classification.</title>
        <authorList>
            <person name="Goeker M."/>
        </authorList>
    </citation>
    <scope>NUCLEOTIDE SEQUENCE [LARGE SCALE GENOMIC DNA]</scope>
    <source>
        <strain evidence="3 4">DSM 103725</strain>
    </source>
</reference>
<dbReference type="PANTHER" id="PTHR34404:SF2">
    <property type="entry name" value="CONSERVED SERINE RICH PROTEIN"/>
    <property type="match status" value="1"/>
</dbReference>
<dbReference type="AlphaFoldDB" id="A0A7X0H8S9"/>
<dbReference type="Proteomes" id="UP000541810">
    <property type="component" value="Unassembled WGS sequence"/>
</dbReference>
<evidence type="ECO:0000259" key="2">
    <source>
        <dbReference type="SMART" id="SM00834"/>
    </source>
</evidence>
<sequence>MPTYDYVCDACDHAFEEFQLMTAEVLKKCPACGKMKLRRLIGTGAGVIFKGAGFYETDYRSDSYQKDAKADKPSETKSDSKSSDSEKSKSQSTDGKPKTDSTSQSSSLSGKKSNKNKSVD</sequence>
<accession>A0A7X0H8S9</accession>
<evidence type="ECO:0000313" key="3">
    <source>
        <dbReference type="EMBL" id="MBB6431389.1"/>
    </source>
</evidence>
<keyword evidence="4" id="KW-1185">Reference proteome</keyword>
<comment type="caution">
    <text evidence="3">The sequence shown here is derived from an EMBL/GenBank/DDBJ whole genome shotgun (WGS) entry which is preliminary data.</text>
</comment>
<dbReference type="SMART" id="SM00834">
    <property type="entry name" value="CxxC_CXXC_SSSS"/>
    <property type="match status" value="1"/>
</dbReference>
<dbReference type="Pfam" id="PF09723">
    <property type="entry name" value="Zn_ribbon_8"/>
    <property type="match status" value="1"/>
</dbReference>
<proteinExistence type="predicted"/>
<feature type="region of interest" description="Disordered" evidence="1">
    <location>
        <begin position="61"/>
        <end position="120"/>
    </location>
</feature>
<dbReference type="PANTHER" id="PTHR34404">
    <property type="entry name" value="REGULATORY PROTEIN, FMDB FAMILY"/>
    <property type="match status" value="1"/>
</dbReference>
<dbReference type="RefSeq" id="WP_184678859.1">
    <property type="nucleotide sequence ID" value="NZ_JACHGY010000001.1"/>
</dbReference>
<evidence type="ECO:0000256" key="1">
    <source>
        <dbReference type="SAM" id="MobiDB-lite"/>
    </source>
</evidence>
<dbReference type="InterPro" id="IPR013429">
    <property type="entry name" value="Regulatory_FmdB_Zinc_ribbon"/>
</dbReference>